<sequence>MSEEQLGQHPKRRWVLPLALVAVIMVGGFGIVRLSSALVTWSDASNRGKLDLVAEFVNSEPNPDWPYLDTEDRTAQVCAAPVDCVQAVGNEYLTLLKFDDVDQARRYADSLGPDGHRIDPLVLHFDGTPVTAQAREEVIATVSGINASSPD</sequence>
<name>A0ABZ3C3G2_9ACTN</name>
<dbReference type="EMBL" id="CP115965">
    <property type="protein sequence ID" value="WZW97081.1"/>
    <property type="molecule type" value="Genomic_DNA"/>
</dbReference>
<dbReference type="RefSeq" id="WP_232547832.1">
    <property type="nucleotide sequence ID" value="NZ_CP115965.1"/>
</dbReference>
<organism evidence="2 3">
    <name type="scientific">Propioniciclava soli</name>
    <dbReference type="NCBI Taxonomy" id="2775081"/>
    <lineage>
        <taxon>Bacteria</taxon>
        <taxon>Bacillati</taxon>
        <taxon>Actinomycetota</taxon>
        <taxon>Actinomycetes</taxon>
        <taxon>Propionibacteriales</taxon>
        <taxon>Propionibacteriaceae</taxon>
        <taxon>Propioniciclava</taxon>
    </lineage>
</organism>
<protein>
    <recommendedName>
        <fullName evidence="4">FtsX extracellular domain-containing protein</fullName>
    </recommendedName>
</protein>
<keyword evidence="3" id="KW-1185">Reference proteome</keyword>
<accession>A0ABZ3C3G2</accession>
<dbReference type="Proteomes" id="UP001434337">
    <property type="component" value="Chromosome"/>
</dbReference>
<reference evidence="2 3" key="1">
    <citation type="journal article" date="2023" name="Environ Microbiome">
        <title>A coral-associated actinobacterium mitigates coral bleaching under heat stress.</title>
        <authorList>
            <person name="Li J."/>
            <person name="Zou Y."/>
            <person name="Li Q."/>
            <person name="Zhang J."/>
            <person name="Bourne D.G."/>
            <person name="Lyu Y."/>
            <person name="Liu C."/>
            <person name="Zhang S."/>
        </authorList>
    </citation>
    <scope>NUCLEOTIDE SEQUENCE [LARGE SCALE GENOMIC DNA]</scope>
    <source>
        <strain evidence="2 3">SCSIO 13291</strain>
    </source>
</reference>
<keyword evidence="1" id="KW-1133">Transmembrane helix</keyword>
<gene>
    <name evidence="2" type="ORF">PCC79_09110</name>
</gene>
<evidence type="ECO:0008006" key="4">
    <source>
        <dbReference type="Google" id="ProtNLM"/>
    </source>
</evidence>
<keyword evidence="1" id="KW-0472">Membrane</keyword>
<evidence type="ECO:0000313" key="3">
    <source>
        <dbReference type="Proteomes" id="UP001434337"/>
    </source>
</evidence>
<evidence type="ECO:0000256" key="1">
    <source>
        <dbReference type="SAM" id="Phobius"/>
    </source>
</evidence>
<evidence type="ECO:0000313" key="2">
    <source>
        <dbReference type="EMBL" id="WZW97081.1"/>
    </source>
</evidence>
<keyword evidence="1" id="KW-0812">Transmembrane</keyword>
<feature type="transmembrane region" description="Helical" evidence="1">
    <location>
        <begin position="14"/>
        <end position="32"/>
    </location>
</feature>
<proteinExistence type="predicted"/>